<evidence type="ECO:0000259" key="5">
    <source>
        <dbReference type="PROSITE" id="PS50931"/>
    </source>
</evidence>
<keyword evidence="4" id="KW-0804">Transcription</keyword>
<dbReference type="Proteomes" id="UP001501442">
    <property type="component" value="Unassembled WGS sequence"/>
</dbReference>
<evidence type="ECO:0000313" key="6">
    <source>
        <dbReference type="EMBL" id="GAA4622888.1"/>
    </source>
</evidence>
<keyword evidence="2" id="KW-0805">Transcription regulation</keyword>
<dbReference type="PROSITE" id="PS50931">
    <property type="entry name" value="HTH_LYSR"/>
    <property type="match status" value="1"/>
</dbReference>
<sequence>MFEVRRLRLLWELAAHGTIAAVAEACALSPSAVSQQLSLLEREVRTPLLIRDGRRLVLTEAARILVAHTERVLAELEQARAEVAALDHNVRGTVGLVAFPSAAGVLAAPAIAECQATYPDLRVLLGEEEPEQSVAGLRARRIDVALVYEYNVLPRLHDAGIELQPLLHEPLLLALPPRRATQMGDGGPGSLEGLSQARWIAPGSDSALRSVLVRACNAAGFDPQLDYISDDYRVIMALVQAGVGVSLIPRLAAEQLAAEVRLHPVTDLRLTRTVSVAVRSGSGGDPAIAALVRSLRRVAGPLPNGG</sequence>
<evidence type="ECO:0000256" key="1">
    <source>
        <dbReference type="ARBA" id="ARBA00009437"/>
    </source>
</evidence>
<comment type="caution">
    <text evidence="6">The sequence shown here is derived from an EMBL/GenBank/DDBJ whole genome shotgun (WGS) entry which is preliminary data.</text>
</comment>
<dbReference type="SUPFAM" id="SSF53850">
    <property type="entry name" value="Periplasmic binding protein-like II"/>
    <property type="match status" value="1"/>
</dbReference>
<dbReference type="Pfam" id="PF00126">
    <property type="entry name" value="HTH_1"/>
    <property type="match status" value="1"/>
</dbReference>
<feature type="domain" description="HTH lysR-type" evidence="5">
    <location>
        <begin position="2"/>
        <end position="59"/>
    </location>
</feature>
<dbReference type="PANTHER" id="PTHR30419">
    <property type="entry name" value="HTH-TYPE TRANSCRIPTIONAL REGULATOR YBHD"/>
    <property type="match status" value="1"/>
</dbReference>
<dbReference type="InterPro" id="IPR005119">
    <property type="entry name" value="LysR_subst-bd"/>
</dbReference>
<organism evidence="6 7">
    <name type="scientific">Actinoallomurus vinaceus</name>
    <dbReference type="NCBI Taxonomy" id="1080074"/>
    <lineage>
        <taxon>Bacteria</taxon>
        <taxon>Bacillati</taxon>
        <taxon>Actinomycetota</taxon>
        <taxon>Actinomycetes</taxon>
        <taxon>Streptosporangiales</taxon>
        <taxon>Thermomonosporaceae</taxon>
        <taxon>Actinoallomurus</taxon>
    </lineage>
</organism>
<dbReference type="SUPFAM" id="SSF46785">
    <property type="entry name" value="Winged helix' DNA-binding domain"/>
    <property type="match status" value="1"/>
</dbReference>
<name>A0ABP8U389_9ACTN</name>
<dbReference type="InterPro" id="IPR036390">
    <property type="entry name" value="WH_DNA-bd_sf"/>
</dbReference>
<reference evidence="7" key="1">
    <citation type="journal article" date="2019" name="Int. J. Syst. Evol. Microbiol.">
        <title>The Global Catalogue of Microorganisms (GCM) 10K type strain sequencing project: providing services to taxonomists for standard genome sequencing and annotation.</title>
        <authorList>
            <consortium name="The Broad Institute Genomics Platform"/>
            <consortium name="The Broad Institute Genome Sequencing Center for Infectious Disease"/>
            <person name="Wu L."/>
            <person name="Ma J."/>
        </authorList>
    </citation>
    <scope>NUCLEOTIDE SEQUENCE [LARGE SCALE GENOMIC DNA]</scope>
    <source>
        <strain evidence="7">JCM 17939</strain>
    </source>
</reference>
<dbReference type="Pfam" id="PF03466">
    <property type="entry name" value="LysR_substrate"/>
    <property type="match status" value="1"/>
</dbReference>
<dbReference type="RefSeq" id="WP_345430090.1">
    <property type="nucleotide sequence ID" value="NZ_BAABHK010000002.1"/>
</dbReference>
<evidence type="ECO:0000256" key="3">
    <source>
        <dbReference type="ARBA" id="ARBA00023125"/>
    </source>
</evidence>
<proteinExistence type="inferred from homology"/>
<dbReference type="InterPro" id="IPR050950">
    <property type="entry name" value="HTH-type_LysR_regulators"/>
</dbReference>
<keyword evidence="7" id="KW-1185">Reference proteome</keyword>
<dbReference type="EMBL" id="BAABHK010000002">
    <property type="protein sequence ID" value="GAA4622888.1"/>
    <property type="molecule type" value="Genomic_DNA"/>
</dbReference>
<dbReference type="Gene3D" id="1.10.10.10">
    <property type="entry name" value="Winged helix-like DNA-binding domain superfamily/Winged helix DNA-binding domain"/>
    <property type="match status" value="1"/>
</dbReference>
<evidence type="ECO:0000256" key="4">
    <source>
        <dbReference type="ARBA" id="ARBA00023163"/>
    </source>
</evidence>
<gene>
    <name evidence="6" type="ORF">GCM10023196_016880</name>
</gene>
<dbReference type="InterPro" id="IPR000847">
    <property type="entry name" value="LysR_HTH_N"/>
</dbReference>
<dbReference type="InterPro" id="IPR036388">
    <property type="entry name" value="WH-like_DNA-bd_sf"/>
</dbReference>
<protein>
    <submittedName>
        <fullName evidence="6">LysR family transcriptional regulator</fullName>
    </submittedName>
</protein>
<accession>A0ABP8U389</accession>
<keyword evidence="3" id="KW-0238">DNA-binding</keyword>
<evidence type="ECO:0000313" key="7">
    <source>
        <dbReference type="Proteomes" id="UP001501442"/>
    </source>
</evidence>
<evidence type="ECO:0000256" key="2">
    <source>
        <dbReference type="ARBA" id="ARBA00023015"/>
    </source>
</evidence>
<comment type="similarity">
    <text evidence="1">Belongs to the LysR transcriptional regulatory family.</text>
</comment>
<dbReference type="Gene3D" id="3.40.190.10">
    <property type="entry name" value="Periplasmic binding protein-like II"/>
    <property type="match status" value="2"/>
</dbReference>